<dbReference type="Proteomes" id="UP000190074">
    <property type="component" value="Unassembled WGS sequence"/>
</dbReference>
<name>A0A1U1B1X2_9MYCO</name>
<sequence>MTVVVSAAEAKRRADLLYALYAALTTGGPGLDYRLHMDPTDPVAVALTDGREKVYDLALMASNDNVFDVWRLRLGHPQWWRGGRVRRTTPLLARLISELTGRHDDGPHLGSSGYVGAHWFNQSLRAIAPLSSPARDQLAVALRRELIGRNMCLHGIVFMSFVSGRAFNPAEMFPEAEHVEPVDLDRLRDAAYELHKIHGAGWVEAFSELVSGLDPVTWAGLTAALKVELRERRTERE</sequence>
<gene>
    <name evidence="1" type="ORF">SAMEA2259716_03650</name>
</gene>
<protein>
    <submittedName>
        <fullName evidence="1">Uncharacterized protein</fullName>
    </submittedName>
</protein>
<organism evidence="1 2">
    <name type="scientific">Mycobacteroides abscessus subsp. massiliense</name>
    <dbReference type="NCBI Taxonomy" id="1962118"/>
    <lineage>
        <taxon>Bacteria</taxon>
        <taxon>Bacillati</taxon>
        <taxon>Actinomycetota</taxon>
        <taxon>Actinomycetes</taxon>
        <taxon>Mycobacteriales</taxon>
        <taxon>Mycobacteriaceae</taxon>
        <taxon>Mycobacteroides</taxon>
        <taxon>Mycobacteroides abscessus</taxon>
    </lineage>
</organism>
<proteinExistence type="predicted"/>
<dbReference type="EMBL" id="FVGW01000007">
    <property type="protein sequence ID" value="SKM34842.1"/>
    <property type="molecule type" value="Genomic_DNA"/>
</dbReference>
<accession>A0A1U1B1X2</accession>
<evidence type="ECO:0000313" key="1">
    <source>
        <dbReference type="EMBL" id="SKM34842.1"/>
    </source>
</evidence>
<evidence type="ECO:0000313" key="2">
    <source>
        <dbReference type="Proteomes" id="UP000190074"/>
    </source>
</evidence>
<dbReference type="AlphaFoldDB" id="A0A1U1B1X2"/>
<reference evidence="1 2" key="1">
    <citation type="submission" date="2016-11" db="EMBL/GenBank/DDBJ databases">
        <authorList>
            <consortium name="Pathogen Informatics"/>
        </authorList>
    </citation>
    <scope>NUCLEOTIDE SEQUENCE [LARGE SCALE GENOMIC DNA]</scope>
    <source>
        <strain evidence="1 2">911</strain>
    </source>
</reference>
<dbReference type="RefSeq" id="WP_074246157.1">
    <property type="nucleotide sequence ID" value="NZ_FVGW01000007.1"/>
</dbReference>